<organism evidence="1">
    <name type="scientific">mine drainage metagenome</name>
    <dbReference type="NCBI Taxonomy" id="410659"/>
    <lineage>
        <taxon>unclassified sequences</taxon>
        <taxon>metagenomes</taxon>
        <taxon>ecological metagenomes</taxon>
    </lineage>
</organism>
<comment type="caution">
    <text evidence="1">The sequence shown here is derived from an EMBL/GenBank/DDBJ whole genome shotgun (WGS) entry which is preliminary data.</text>
</comment>
<name>A0A1J5P632_9ZZZZ</name>
<dbReference type="AlphaFoldDB" id="A0A1J5P632"/>
<gene>
    <name evidence="1" type="ORF">GALL_517690</name>
</gene>
<proteinExistence type="predicted"/>
<protein>
    <submittedName>
        <fullName evidence="1">Uncharacterized protein</fullName>
    </submittedName>
</protein>
<reference evidence="1" key="1">
    <citation type="submission" date="2016-10" db="EMBL/GenBank/DDBJ databases">
        <title>Sequence of Gallionella enrichment culture.</title>
        <authorList>
            <person name="Poehlein A."/>
            <person name="Muehling M."/>
            <person name="Daniel R."/>
        </authorList>
    </citation>
    <scope>NUCLEOTIDE SEQUENCE</scope>
</reference>
<sequence length="94" mass="10364">MDQHALAGLQLAEREQRLIGGAEHFDHRSRLHVAPSLGNLDRELLVDERIFRICSGGDEAENPLATPEAGYLGSGRDDVAGQFEAEDVALARWR</sequence>
<evidence type="ECO:0000313" key="1">
    <source>
        <dbReference type="EMBL" id="OIQ66658.1"/>
    </source>
</evidence>
<dbReference type="EMBL" id="MLJW01006446">
    <property type="protein sequence ID" value="OIQ66658.1"/>
    <property type="molecule type" value="Genomic_DNA"/>
</dbReference>
<accession>A0A1J5P632</accession>